<dbReference type="SUPFAM" id="SSF55455">
    <property type="entry name" value="SRF-like"/>
    <property type="match status" value="1"/>
</dbReference>
<dbReference type="PANTHER" id="PTHR11945:SF405">
    <property type="entry name" value="MADS-BOX TRANSCRIPTION FACTOR FAMILY PROTEIN"/>
    <property type="match status" value="1"/>
</dbReference>
<keyword evidence="8" id="KW-1185">Reference proteome</keyword>
<evidence type="ECO:0000256" key="5">
    <source>
        <dbReference type="ARBA" id="ARBA00023242"/>
    </source>
</evidence>
<sequence>MEEVIETLPTTFSKPNDQFQNPNVLVTQTKKELTTPRASKTTRGRQKIEIKEIKEDSKRHVTFSKRRRGLFKKAAELSVLTGAKIAVVTFSKCGRIYTFGHVDSLMDKYLRMLPVNLEVYSGDDSAEEEGMPWWERPVESVPEEELEEYIMALSVLRDKLGKRINEMGSIVPAWPINMMGWKPHEMDMQSMGDVTDGVTRCHLGQNG</sequence>
<dbReference type="Pfam" id="PF00319">
    <property type="entry name" value="SRF-TF"/>
    <property type="match status" value="1"/>
</dbReference>
<proteinExistence type="predicted"/>
<feature type="domain" description="MADS-box" evidence="6">
    <location>
        <begin position="43"/>
        <end position="103"/>
    </location>
</feature>
<dbReference type="InterPro" id="IPR002100">
    <property type="entry name" value="TF_MADSbox"/>
</dbReference>
<comment type="caution">
    <text evidence="7">The sequence shown here is derived from an EMBL/GenBank/DDBJ whole genome shotgun (WGS) entry which is preliminary data.</text>
</comment>
<evidence type="ECO:0000256" key="1">
    <source>
        <dbReference type="ARBA" id="ARBA00004123"/>
    </source>
</evidence>
<dbReference type="PROSITE" id="PS50066">
    <property type="entry name" value="MADS_BOX_2"/>
    <property type="match status" value="1"/>
</dbReference>
<dbReference type="EMBL" id="CAKOAT010930708">
    <property type="protein sequence ID" value="CAH8391016.1"/>
    <property type="molecule type" value="Genomic_DNA"/>
</dbReference>
<keyword evidence="4" id="KW-0804">Transcription</keyword>
<keyword evidence="2" id="KW-0805">Transcription regulation</keyword>
<dbReference type="GO" id="GO:0005634">
    <property type="term" value="C:nucleus"/>
    <property type="evidence" value="ECO:0007669"/>
    <property type="project" value="UniProtKB-SubCell"/>
</dbReference>
<dbReference type="PANTHER" id="PTHR11945">
    <property type="entry name" value="MADS BOX PROTEIN"/>
    <property type="match status" value="1"/>
</dbReference>
<gene>
    <name evidence="7" type="ORF">ERUC_LOCUS43499</name>
</gene>
<evidence type="ECO:0000256" key="2">
    <source>
        <dbReference type="ARBA" id="ARBA00023015"/>
    </source>
</evidence>
<keyword evidence="3" id="KW-0238">DNA-binding</keyword>
<organism evidence="7 8">
    <name type="scientific">Eruca vesicaria subsp. sativa</name>
    <name type="common">Garden rocket</name>
    <name type="synonym">Eruca sativa</name>
    <dbReference type="NCBI Taxonomy" id="29727"/>
    <lineage>
        <taxon>Eukaryota</taxon>
        <taxon>Viridiplantae</taxon>
        <taxon>Streptophyta</taxon>
        <taxon>Embryophyta</taxon>
        <taxon>Tracheophyta</taxon>
        <taxon>Spermatophyta</taxon>
        <taxon>Magnoliopsida</taxon>
        <taxon>eudicotyledons</taxon>
        <taxon>Gunneridae</taxon>
        <taxon>Pentapetalae</taxon>
        <taxon>rosids</taxon>
        <taxon>malvids</taxon>
        <taxon>Brassicales</taxon>
        <taxon>Brassicaceae</taxon>
        <taxon>Brassiceae</taxon>
        <taxon>Eruca</taxon>
    </lineage>
</organism>
<keyword evidence="5" id="KW-0539">Nucleus</keyword>
<evidence type="ECO:0000256" key="3">
    <source>
        <dbReference type="ARBA" id="ARBA00023125"/>
    </source>
</evidence>
<dbReference type="Gene3D" id="3.40.1810.10">
    <property type="entry name" value="Transcription factor, MADS-box"/>
    <property type="match status" value="1"/>
</dbReference>
<evidence type="ECO:0000259" key="6">
    <source>
        <dbReference type="PROSITE" id="PS50066"/>
    </source>
</evidence>
<name>A0ABC8M5K2_ERUVS</name>
<comment type="subcellular location">
    <subcellularLocation>
        <location evidence="1">Nucleus</location>
    </subcellularLocation>
</comment>
<protein>
    <recommendedName>
        <fullName evidence="6">MADS-box domain-containing protein</fullName>
    </recommendedName>
</protein>
<dbReference type="Proteomes" id="UP001642260">
    <property type="component" value="Unassembled WGS sequence"/>
</dbReference>
<evidence type="ECO:0000256" key="4">
    <source>
        <dbReference type="ARBA" id="ARBA00023163"/>
    </source>
</evidence>
<dbReference type="AlphaFoldDB" id="A0ABC8M5K2"/>
<evidence type="ECO:0000313" key="7">
    <source>
        <dbReference type="EMBL" id="CAH8391016.1"/>
    </source>
</evidence>
<evidence type="ECO:0000313" key="8">
    <source>
        <dbReference type="Proteomes" id="UP001642260"/>
    </source>
</evidence>
<reference evidence="7 8" key="1">
    <citation type="submission" date="2022-03" db="EMBL/GenBank/DDBJ databases">
        <authorList>
            <person name="Macdonald S."/>
            <person name="Ahmed S."/>
            <person name="Newling K."/>
        </authorList>
    </citation>
    <scope>NUCLEOTIDE SEQUENCE [LARGE SCALE GENOMIC DNA]</scope>
</reference>
<dbReference type="PRINTS" id="PR00404">
    <property type="entry name" value="MADSDOMAIN"/>
</dbReference>
<dbReference type="GO" id="GO:0003677">
    <property type="term" value="F:DNA binding"/>
    <property type="evidence" value="ECO:0007669"/>
    <property type="project" value="UniProtKB-KW"/>
</dbReference>
<dbReference type="InterPro" id="IPR036879">
    <property type="entry name" value="TF_MADSbox_sf"/>
</dbReference>
<accession>A0ABC8M5K2</accession>
<dbReference type="SMART" id="SM00432">
    <property type="entry name" value="MADS"/>
    <property type="match status" value="1"/>
</dbReference>